<dbReference type="GO" id="GO:0005886">
    <property type="term" value="C:plasma membrane"/>
    <property type="evidence" value="ECO:0007669"/>
    <property type="project" value="TreeGrafter"/>
</dbReference>
<proteinExistence type="predicted"/>
<organism evidence="2 3">
    <name type="scientific">Dimargaris cristalligena</name>
    <dbReference type="NCBI Taxonomy" id="215637"/>
    <lineage>
        <taxon>Eukaryota</taxon>
        <taxon>Fungi</taxon>
        <taxon>Fungi incertae sedis</taxon>
        <taxon>Zoopagomycota</taxon>
        <taxon>Kickxellomycotina</taxon>
        <taxon>Dimargaritomycetes</taxon>
        <taxon>Dimargaritales</taxon>
        <taxon>Dimargaritaceae</taxon>
        <taxon>Dimargaris</taxon>
    </lineage>
</organism>
<keyword evidence="1" id="KW-1133">Transmembrane helix</keyword>
<evidence type="ECO:0000313" key="2">
    <source>
        <dbReference type="EMBL" id="RKP38278.1"/>
    </source>
</evidence>
<keyword evidence="3" id="KW-1185">Reference proteome</keyword>
<gene>
    <name evidence="2" type="ORF">BJ085DRAFT_36302</name>
</gene>
<sequence length="504" mass="57268">MDTEPNVELQSRNYFSSREILARSASCRTNASQRPRPSKDTPFSVQGLTPEKWKHVMDHNLQSGLPTLEQVLQRKSRTPISLQDFYNYVQRFDEGRRLIQFWKAVSYHEGLLSGGEIMSVPDNRQSYFSQYLNQSQFINQQPRSPPAVFQRPMSQAPLNNQAQMTRHSVRLSGTQSMLNETSYGHLQHDMVLTTQGGDSNGPQGPTGAARIDHLVIGTRDGPMRPFNFGTPHTDPEQYTHQPLSPLVKQGSYGGKENLEGRDYLNSPSMRNSAAADGHWVEPSSVEHSALHIIRKFMEQEPGSASHLSERLGQGSPTQSACGYLELTQMGVLFPEALRTRLFRTVDQQGLHAPHLFSDTKDYVFTILNHRYYSLFLTEVTTQNLSRPHALLRLVVGGFLLAAGLTLALWYIFTDRSPRLERLVTLPLVFVGWWWIISGLGQCAFEFAVLGLYEALPFRCFRMSDKRVRRYHLRTAAIQLGWVFFMTLITMLILSVVPGQRLYYG</sequence>
<feature type="transmembrane region" description="Helical" evidence="1">
    <location>
        <begin position="476"/>
        <end position="496"/>
    </location>
</feature>
<dbReference type="EMBL" id="ML002384">
    <property type="protein sequence ID" value="RKP38278.1"/>
    <property type="molecule type" value="Genomic_DNA"/>
</dbReference>
<evidence type="ECO:0000313" key="3">
    <source>
        <dbReference type="Proteomes" id="UP000268162"/>
    </source>
</evidence>
<dbReference type="PANTHER" id="PTHR13155:SF1">
    <property type="entry name" value="A-KINASE ANCHOR PROTEIN 10, MITOCHONDRIAL"/>
    <property type="match status" value="1"/>
</dbReference>
<evidence type="ECO:0008006" key="4">
    <source>
        <dbReference type="Google" id="ProtNLM"/>
    </source>
</evidence>
<dbReference type="SUPFAM" id="SSF48097">
    <property type="entry name" value="Regulator of G-protein signaling, RGS"/>
    <property type="match status" value="1"/>
</dbReference>
<protein>
    <recommendedName>
        <fullName evidence="4">RGS domain-containing protein</fullName>
    </recommendedName>
</protein>
<keyword evidence="1" id="KW-0472">Membrane</keyword>
<dbReference type="Proteomes" id="UP000268162">
    <property type="component" value="Unassembled WGS sequence"/>
</dbReference>
<keyword evidence="1" id="KW-0812">Transmembrane</keyword>
<reference evidence="3" key="1">
    <citation type="journal article" date="2018" name="Nat. Microbiol.">
        <title>Leveraging single-cell genomics to expand the fungal tree of life.</title>
        <authorList>
            <person name="Ahrendt S.R."/>
            <person name="Quandt C.A."/>
            <person name="Ciobanu D."/>
            <person name="Clum A."/>
            <person name="Salamov A."/>
            <person name="Andreopoulos B."/>
            <person name="Cheng J.F."/>
            <person name="Woyke T."/>
            <person name="Pelin A."/>
            <person name="Henrissat B."/>
            <person name="Reynolds N.K."/>
            <person name="Benny G.L."/>
            <person name="Smith M.E."/>
            <person name="James T.Y."/>
            <person name="Grigoriev I.V."/>
        </authorList>
    </citation>
    <scope>NUCLEOTIDE SEQUENCE [LARGE SCALE GENOMIC DNA]</scope>
    <source>
        <strain evidence="3">RSA 468</strain>
    </source>
</reference>
<feature type="transmembrane region" description="Helical" evidence="1">
    <location>
        <begin position="390"/>
        <end position="412"/>
    </location>
</feature>
<dbReference type="PANTHER" id="PTHR13155">
    <property type="entry name" value="A-KINASE ANCHOR PROTEINS"/>
    <property type="match status" value="1"/>
</dbReference>
<name>A0A4P9ZY29_9FUNG</name>
<feature type="transmembrane region" description="Helical" evidence="1">
    <location>
        <begin position="432"/>
        <end position="455"/>
    </location>
</feature>
<accession>A0A4P9ZY29</accession>
<dbReference type="AlphaFoldDB" id="A0A4P9ZY29"/>
<dbReference type="InterPro" id="IPR036305">
    <property type="entry name" value="RGS_sf"/>
</dbReference>
<dbReference type="GO" id="GO:0008104">
    <property type="term" value="P:intracellular protein localization"/>
    <property type="evidence" value="ECO:0007669"/>
    <property type="project" value="TreeGrafter"/>
</dbReference>
<evidence type="ECO:0000256" key="1">
    <source>
        <dbReference type="SAM" id="Phobius"/>
    </source>
</evidence>
<dbReference type="InterPro" id="IPR052246">
    <property type="entry name" value="Cell_Polariz_PKAAnc"/>
</dbReference>